<protein>
    <recommendedName>
        <fullName evidence="3">Condensin complex subunit 1 C-terminal domain-containing protein</fullName>
    </recommendedName>
</protein>
<dbReference type="VEuPathDB" id="FungiDB:AeMF1_003296"/>
<dbReference type="PANTHER" id="PTHR16199">
    <property type="entry name" value="CONDENSIN-2 COMPLEX SUBUNIT G2"/>
    <property type="match status" value="1"/>
</dbReference>
<dbReference type="Proteomes" id="UP000481153">
    <property type="component" value="Unassembled WGS sequence"/>
</dbReference>
<dbReference type="GO" id="GO:0000070">
    <property type="term" value="P:mitotic sister chromatid segregation"/>
    <property type="evidence" value="ECO:0007669"/>
    <property type="project" value="TreeGrafter"/>
</dbReference>
<keyword evidence="2" id="KW-1185">Reference proteome</keyword>
<evidence type="ECO:0000313" key="2">
    <source>
        <dbReference type="Proteomes" id="UP000481153"/>
    </source>
</evidence>
<dbReference type="InterPro" id="IPR016024">
    <property type="entry name" value="ARM-type_fold"/>
</dbReference>
<proteinExistence type="predicted"/>
<dbReference type="Gene3D" id="1.25.10.10">
    <property type="entry name" value="Leucine-rich Repeat Variant"/>
    <property type="match status" value="1"/>
</dbReference>
<dbReference type="SUPFAM" id="SSF48371">
    <property type="entry name" value="ARM repeat"/>
    <property type="match status" value="1"/>
</dbReference>
<evidence type="ECO:0008006" key="3">
    <source>
        <dbReference type="Google" id="ProtNLM"/>
    </source>
</evidence>
<dbReference type="InterPro" id="IPR011989">
    <property type="entry name" value="ARM-like"/>
</dbReference>
<dbReference type="GO" id="GO:0000796">
    <property type="term" value="C:condensin complex"/>
    <property type="evidence" value="ECO:0007669"/>
    <property type="project" value="TreeGrafter"/>
</dbReference>
<gene>
    <name evidence="1" type="ORF">Ae201684_009023</name>
</gene>
<sequence length="598" mass="67460">MQKQFDVMIQLVQDSAPAIRVVAVHGMSKVLSLYWELVPHEYIQQFLFWLFEMVQDVSATAVRVAVLQGLTLVLDNHLSHSVLKSLLPKLSPYLHDKQESVRAAFCQLLVRIKSIRNMHFYDIAPVDQCLNRLVLDSSRNAVVKPLTNLFLRSYFPQGVSESSQVARTLSLIEEHEPASRVFYRHVVHFSSVGAVCKLVVLLLRFLSTTDEEVPMAQGIVWVTVDLLQSIAKPLHHDKRYADCKRFLKEEIDPDALMQLLKTHAADVRVKAGLWHAISYLPFKDEFVMKALEQLAKFDCSSDKLLLVGVLQCMVQWKEETTFVETLLDQLHPKRVAKANVALLLVCVEQLLLLCDLTPLAAELVASLEKHWTSFQKQLEPASAVLYCKVVWSLHQLISVTALTDPPILLCDIWEWLSNNQNKRKLDDDVPPNDYRFELIPVLCEAMFLAMQCTTAIPFMQRMIDIAIEEPALNAQLLALIVAADVELDEPVLAALATALIEANSSSCAWLVEMKRADGLCSSIWSVLKEEVKIAHTINSSWPDHAIQNVLAVGFQRDEELPDHIVDFLKKGQSKSWIENAATSSTVQSQLRDVGILSC</sequence>
<dbReference type="AlphaFoldDB" id="A0A6G0X2M5"/>
<comment type="caution">
    <text evidence="1">The sequence shown here is derived from an EMBL/GenBank/DDBJ whole genome shotgun (WGS) entry which is preliminary data.</text>
</comment>
<organism evidence="1 2">
    <name type="scientific">Aphanomyces euteiches</name>
    <dbReference type="NCBI Taxonomy" id="100861"/>
    <lineage>
        <taxon>Eukaryota</taxon>
        <taxon>Sar</taxon>
        <taxon>Stramenopiles</taxon>
        <taxon>Oomycota</taxon>
        <taxon>Saprolegniomycetes</taxon>
        <taxon>Saprolegniales</taxon>
        <taxon>Verrucalvaceae</taxon>
        <taxon>Aphanomyces</taxon>
    </lineage>
</organism>
<reference evidence="1 2" key="1">
    <citation type="submission" date="2019-07" db="EMBL/GenBank/DDBJ databases">
        <title>Genomics analysis of Aphanomyces spp. identifies a new class of oomycete effector associated with host adaptation.</title>
        <authorList>
            <person name="Gaulin E."/>
        </authorList>
    </citation>
    <scope>NUCLEOTIDE SEQUENCE [LARGE SCALE GENOMIC DNA]</scope>
    <source>
        <strain evidence="1 2">ATCC 201684</strain>
    </source>
</reference>
<dbReference type="EMBL" id="VJMJ01000117">
    <property type="protein sequence ID" value="KAF0734155.1"/>
    <property type="molecule type" value="Genomic_DNA"/>
</dbReference>
<dbReference type="GO" id="GO:0005634">
    <property type="term" value="C:nucleus"/>
    <property type="evidence" value="ECO:0007669"/>
    <property type="project" value="TreeGrafter"/>
</dbReference>
<dbReference type="PANTHER" id="PTHR16199:SF4">
    <property type="entry name" value="CONDENSIN-2 COMPLEX SUBUNIT G2"/>
    <property type="match status" value="1"/>
</dbReference>
<name>A0A6G0X2M5_9STRA</name>
<accession>A0A6G0X2M5</accession>
<evidence type="ECO:0000313" key="1">
    <source>
        <dbReference type="EMBL" id="KAF0734155.1"/>
    </source>
</evidence>